<keyword evidence="1" id="KW-0472">Membrane</keyword>
<dbReference type="Gene3D" id="3.30.200.20">
    <property type="entry name" value="Phosphorylase Kinase, domain 1"/>
    <property type="match status" value="1"/>
</dbReference>
<comment type="caution">
    <text evidence="3">The sequence shown here is derived from an EMBL/GenBank/DDBJ whole genome shotgun (WGS) entry which is preliminary data.</text>
</comment>
<dbReference type="SMART" id="SM00220">
    <property type="entry name" value="S_TKc"/>
    <property type="match status" value="1"/>
</dbReference>
<dbReference type="Proteomes" id="UP000018958">
    <property type="component" value="Unassembled WGS sequence"/>
</dbReference>
<evidence type="ECO:0000259" key="2">
    <source>
        <dbReference type="PROSITE" id="PS50011"/>
    </source>
</evidence>
<dbReference type="GO" id="GO:0005524">
    <property type="term" value="F:ATP binding"/>
    <property type="evidence" value="ECO:0007669"/>
    <property type="project" value="InterPro"/>
</dbReference>
<dbReference type="EMBL" id="ANIX01001676">
    <property type="protein sequence ID" value="ETP17336.1"/>
    <property type="molecule type" value="Genomic_DNA"/>
</dbReference>
<dbReference type="Pfam" id="PF00069">
    <property type="entry name" value="Pkinase"/>
    <property type="match status" value="1"/>
</dbReference>
<dbReference type="GO" id="GO:0004674">
    <property type="term" value="F:protein serine/threonine kinase activity"/>
    <property type="evidence" value="ECO:0007669"/>
    <property type="project" value="TreeGrafter"/>
</dbReference>
<organism evidence="3 4">
    <name type="scientific">Phytophthora nicotianae CJ01A1</name>
    <dbReference type="NCBI Taxonomy" id="1317063"/>
    <lineage>
        <taxon>Eukaryota</taxon>
        <taxon>Sar</taxon>
        <taxon>Stramenopiles</taxon>
        <taxon>Oomycota</taxon>
        <taxon>Peronosporomycetes</taxon>
        <taxon>Peronosporales</taxon>
        <taxon>Peronosporaceae</taxon>
        <taxon>Phytophthora</taxon>
    </lineage>
</organism>
<dbReference type="SUPFAM" id="SSF56112">
    <property type="entry name" value="Protein kinase-like (PK-like)"/>
    <property type="match status" value="1"/>
</dbReference>
<name>W2X3M2_PHYNI</name>
<dbReference type="AlphaFoldDB" id="W2X3M2"/>
<dbReference type="PANTHER" id="PTHR44329">
    <property type="entry name" value="SERINE/THREONINE-PROTEIN KINASE TNNI3K-RELATED"/>
    <property type="match status" value="1"/>
</dbReference>
<dbReference type="InterPro" id="IPR051681">
    <property type="entry name" value="Ser/Thr_Kinases-Pseudokinases"/>
</dbReference>
<keyword evidence="3" id="KW-0418">Kinase</keyword>
<feature type="transmembrane region" description="Helical" evidence="1">
    <location>
        <begin position="64"/>
        <end position="86"/>
    </location>
</feature>
<evidence type="ECO:0000313" key="3">
    <source>
        <dbReference type="EMBL" id="ETP17336.1"/>
    </source>
</evidence>
<keyword evidence="3" id="KW-0808">Transferase</keyword>
<keyword evidence="1" id="KW-0812">Transmembrane</keyword>
<dbReference type="PROSITE" id="PS50011">
    <property type="entry name" value="PROTEIN_KINASE_DOM"/>
    <property type="match status" value="1"/>
</dbReference>
<keyword evidence="1" id="KW-1133">Transmembrane helix</keyword>
<evidence type="ECO:0000313" key="4">
    <source>
        <dbReference type="Proteomes" id="UP000018958"/>
    </source>
</evidence>
<sequence length="393" mass="43661">MDDDTCPNGAQFIVPCRQVSASEVEEGDQQRTWYEPELDLSINVWVKGGVLATNSDDGLSTSSIIGIIVGCVVAFLFVMLLGFLVVRRQQTRADEGQTGLWDDDIITANRIPRELVRVLKIISRGAFGEVYAGIYNGNQVALKMLLPSARRDIKMVNDFLMEARLTATMDHPRIDACIGIAWDSLSDLCVVLEFMEGGDLQSLLANYEQKQRPLGFDREKTAIALHVCHALTYLRSLEPPIIHRDLKSRNILLNEMHEAKLTDFGISRERLDKTMTAGVGTSLWMAPEVMTGEKYDDKADIFSFAVVLSELDTHSLPYSQAKQKRQNSHGPQMTGPTLLQRVAMGTVSVEFSDVGPKSMTDLGYTFVSVDPTMRPSAAEALFKLQIILSKELV</sequence>
<accession>W2X3M2</accession>
<dbReference type="InterPro" id="IPR008271">
    <property type="entry name" value="Ser/Thr_kinase_AS"/>
</dbReference>
<feature type="domain" description="Protein kinase" evidence="2">
    <location>
        <begin position="116"/>
        <end position="388"/>
    </location>
</feature>
<dbReference type="Gene3D" id="1.10.510.10">
    <property type="entry name" value="Transferase(Phosphotransferase) domain 1"/>
    <property type="match status" value="1"/>
</dbReference>
<dbReference type="PANTHER" id="PTHR44329:SF214">
    <property type="entry name" value="PROTEIN KINASE DOMAIN-CONTAINING PROTEIN"/>
    <property type="match status" value="1"/>
</dbReference>
<reference evidence="3 4" key="1">
    <citation type="submission" date="2013-11" db="EMBL/GenBank/DDBJ databases">
        <title>The Genome Sequence of Phytophthora parasitica CJ01A1.</title>
        <authorList>
            <consortium name="The Broad Institute Genomics Platform"/>
            <person name="Russ C."/>
            <person name="Tyler B."/>
            <person name="Panabieres F."/>
            <person name="Shan W."/>
            <person name="Tripathy S."/>
            <person name="Grunwald N."/>
            <person name="Machado M."/>
            <person name="Johnson C.S."/>
            <person name="Walker B."/>
            <person name="Young S.K."/>
            <person name="Zeng Q."/>
            <person name="Gargeya S."/>
            <person name="Fitzgerald M."/>
            <person name="Haas B."/>
            <person name="Abouelleil A."/>
            <person name="Allen A.W."/>
            <person name="Alvarado L."/>
            <person name="Arachchi H.M."/>
            <person name="Berlin A.M."/>
            <person name="Chapman S.B."/>
            <person name="Gainer-Dewar J."/>
            <person name="Goldberg J."/>
            <person name="Griggs A."/>
            <person name="Gujja S."/>
            <person name="Hansen M."/>
            <person name="Howarth C."/>
            <person name="Imamovic A."/>
            <person name="Ireland A."/>
            <person name="Larimer J."/>
            <person name="McCowan C."/>
            <person name="Murphy C."/>
            <person name="Pearson M."/>
            <person name="Poon T.W."/>
            <person name="Priest M."/>
            <person name="Roberts A."/>
            <person name="Saif S."/>
            <person name="Shea T."/>
            <person name="Sisk P."/>
            <person name="Sykes S."/>
            <person name="Wortman J."/>
            <person name="Nusbaum C."/>
            <person name="Birren B."/>
        </authorList>
    </citation>
    <scope>NUCLEOTIDE SEQUENCE [LARGE SCALE GENOMIC DNA]</scope>
    <source>
        <strain evidence="3 4">CJ01A1</strain>
    </source>
</reference>
<proteinExistence type="predicted"/>
<dbReference type="InterPro" id="IPR000719">
    <property type="entry name" value="Prot_kinase_dom"/>
</dbReference>
<protein>
    <submittedName>
        <fullName evidence="3">TKL protein kinase</fullName>
    </submittedName>
</protein>
<dbReference type="InterPro" id="IPR011009">
    <property type="entry name" value="Kinase-like_dom_sf"/>
</dbReference>
<dbReference type="PROSITE" id="PS00108">
    <property type="entry name" value="PROTEIN_KINASE_ST"/>
    <property type="match status" value="1"/>
</dbReference>
<evidence type="ECO:0000256" key="1">
    <source>
        <dbReference type="SAM" id="Phobius"/>
    </source>
</evidence>
<gene>
    <name evidence="3" type="ORF">F441_08239</name>
</gene>